<dbReference type="PROSITE" id="PS50005">
    <property type="entry name" value="TPR"/>
    <property type="match status" value="1"/>
</dbReference>
<dbReference type="Pfam" id="PF11954">
    <property type="entry name" value="DUF3471"/>
    <property type="match status" value="1"/>
</dbReference>
<feature type="domain" description="Beta-lactamase-related" evidence="3">
    <location>
        <begin position="34"/>
        <end position="352"/>
    </location>
</feature>
<dbReference type="RefSeq" id="WP_185789082.1">
    <property type="nucleotide sequence ID" value="NZ_JACLCP010000002.1"/>
</dbReference>
<sequence length="595" mass="66237">MLKKFTFLVLLVSLTLSAQDTSQTINTFIEELDQKIPKLLEKFMVPGTAIAVIENGELVLQKAYGYADAVKAEKVTNQTGFNIGSISKTIAAWGIMKLVEAGEIDLDAPAEKYLTRWQLPESKFDSKKVTIRRLLSHTAGLSLHGYPGWTAKDRLSTIEESLNGRNNGPGRVEMIMEPGTKWKYSGGGYTILQLIIEEVTGQKFEDYIQTAILNPLGMRNSSYKIDKTILENSSLEHDGFGEQIDFELFTAQAAAGLHTTIEDFTRFAYASLFAHTDNQKYNAVLKESTIEEMMKPAPASNDSYGLGYQVQNIPNVSYTLKGHGGANSGWHAFFRVNPDTNDGFIMMTNGGSGYNIYTQVFCDWIQWKTGESMGNRCFVKPSIAGKLKAVIDAEGTTNLGTVYEALKTNRSEDYNFSERILNDFGYYYMRRKETAKAVAVFKLNVDQFPESSNVYDSYAEALLENGNKEKAIINYKKSVELNPANTSAIDILKSLNVDLGSLPKAFEVDASKLNDYIGNYQLSADFIVNISIEDGKLIAKPKGQSALIIIAMSEDKFYVEEVKAEVTFNRSVEGEVESMTLNQNGRETFGKKLKE</sequence>
<dbReference type="Gene3D" id="1.25.40.10">
    <property type="entry name" value="Tetratricopeptide repeat domain"/>
    <property type="match status" value="1"/>
</dbReference>
<dbReference type="EMBL" id="JACLCP010000002">
    <property type="protein sequence ID" value="MBC2845381.1"/>
    <property type="molecule type" value="Genomic_DNA"/>
</dbReference>
<evidence type="ECO:0000313" key="6">
    <source>
        <dbReference type="Proteomes" id="UP000533900"/>
    </source>
</evidence>
<dbReference type="InterPro" id="IPR012338">
    <property type="entry name" value="Beta-lactam/transpept-like"/>
</dbReference>
<evidence type="ECO:0000256" key="2">
    <source>
        <dbReference type="SAM" id="SignalP"/>
    </source>
</evidence>
<keyword evidence="1" id="KW-0802">TPR repeat</keyword>
<feature type="domain" description="Peptidase S12 Pab87-related C-terminal" evidence="4">
    <location>
        <begin position="504"/>
        <end position="583"/>
    </location>
</feature>
<dbReference type="GO" id="GO:0016787">
    <property type="term" value="F:hydrolase activity"/>
    <property type="evidence" value="ECO:0007669"/>
    <property type="project" value="UniProtKB-KW"/>
</dbReference>
<name>A0A842IRA2_9FLAO</name>
<dbReference type="InterPro" id="IPR001466">
    <property type="entry name" value="Beta-lactam-related"/>
</dbReference>
<feature type="signal peptide" evidence="2">
    <location>
        <begin position="1"/>
        <end position="18"/>
    </location>
</feature>
<dbReference type="InterPro" id="IPR050491">
    <property type="entry name" value="AmpC-like"/>
</dbReference>
<feature type="repeat" description="TPR" evidence="1">
    <location>
        <begin position="452"/>
        <end position="485"/>
    </location>
</feature>
<proteinExistence type="predicted"/>
<comment type="caution">
    <text evidence="5">The sequence shown here is derived from an EMBL/GenBank/DDBJ whole genome shotgun (WGS) entry which is preliminary data.</text>
</comment>
<dbReference type="SUPFAM" id="SSF48452">
    <property type="entry name" value="TPR-like"/>
    <property type="match status" value="1"/>
</dbReference>
<reference evidence="5" key="1">
    <citation type="submission" date="2020-08" db="EMBL/GenBank/DDBJ databases">
        <title>Winogradskyella ouciana sp. nov., isolated from the hadal seawater of the Mariana Trench.</title>
        <authorList>
            <person name="He X."/>
        </authorList>
    </citation>
    <scope>NUCLEOTIDE SEQUENCE [LARGE SCALE GENOMIC DNA]</scope>
    <source>
        <strain evidence="5">KCTC 52348</strain>
    </source>
</reference>
<dbReference type="InterPro" id="IPR011990">
    <property type="entry name" value="TPR-like_helical_dom_sf"/>
</dbReference>
<dbReference type="Proteomes" id="UP000533900">
    <property type="component" value="Unassembled WGS sequence"/>
</dbReference>
<dbReference type="PANTHER" id="PTHR46825:SF12">
    <property type="entry name" value="PENICILLIN-BINDING PROTEIN 4"/>
    <property type="match status" value="1"/>
</dbReference>
<dbReference type="PANTHER" id="PTHR46825">
    <property type="entry name" value="D-ALANYL-D-ALANINE-CARBOXYPEPTIDASE/ENDOPEPTIDASE AMPH"/>
    <property type="match status" value="1"/>
</dbReference>
<dbReference type="AlphaFoldDB" id="A0A842IRA2"/>
<gene>
    <name evidence="5" type="ORF">H7F21_09780</name>
</gene>
<evidence type="ECO:0000256" key="1">
    <source>
        <dbReference type="PROSITE-ProRule" id="PRU00339"/>
    </source>
</evidence>
<dbReference type="InterPro" id="IPR019734">
    <property type="entry name" value="TPR_rpt"/>
</dbReference>
<protein>
    <submittedName>
        <fullName evidence="5">Serine hydrolase</fullName>
    </submittedName>
</protein>
<evidence type="ECO:0000259" key="4">
    <source>
        <dbReference type="Pfam" id="PF11954"/>
    </source>
</evidence>
<accession>A0A842IRA2</accession>
<keyword evidence="6" id="KW-1185">Reference proteome</keyword>
<keyword evidence="2" id="KW-0732">Signal</keyword>
<feature type="chain" id="PRO_5032496376" evidence="2">
    <location>
        <begin position="19"/>
        <end position="595"/>
    </location>
</feature>
<evidence type="ECO:0000259" key="3">
    <source>
        <dbReference type="Pfam" id="PF00144"/>
    </source>
</evidence>
<dbReference type="Gene3D" id="3.40.710.10">
    <property type="entry name" value="DD-peptidase/beta-lactamase superfamily"/>
    <property type="match status" value="1"/>
</dbReference>
<keyword evidence="5" id="KW-0378">Hydrolase</keyword>
<evidence type="ECO:0000313" key="5">
    <source>
        <dbReference type="EMBL" id="MBC2845381.1"/>
    </source>
</evidence>
<organism evidence="5 6">
    <name type="scientific">Winogradskyella flava</name>
    <dbReference type="NCBI Taxonomy" id="1884876"/>
    <lineage>
        <taxon>Bacteria</taxon>
        <taxon>Pseudomonadati</taxon>
        <taxon>Bacteroidota</taxon>
        <taxon>Flavobacteriia</taxon>
        <taxon>Flavobacteriales</taxon>
        <taxon>Flavobacteriaceae</taxon>
        <taxon>Winogradskyella</taxon>
    </lineage>
</organism>
<dbReference type="InterPro" id="IPR021860">
    <property type="entry name" value="Peptidase_S12_Pab87-rel_C"/>
</dbReference>
<dbReference type="SUPFAM" id="SSF56601">
    <property type="entry name" value="beta-lactamase/transpeptidase-like"/>
    <property type="match status" value="1"/>
</dbReference>
<dbReference type="Pfam" id="PF00144">
    <property type="entry name" value="Beta-lactamase"/>
    <property type="match status" value="1"/>
</dbReference>